<dbReference type="PANTHER" id="PTHR45632:SF3">
    <property type="entry name" value="KELCH-LIKE PROTEIN 32"/>
    <property type="match status" value="1"/>
</dbReference>
<dbReference type="InterPro" id="IPR015915">
    <property type="entry name" value="Kelch-typ_b-propeller"/>
</dbReference>
<keyword evidence="2" id="KW-0677">Repeat</keyword>
<organism evidence="3 4">
    <name type="scientific">Bacteroides xylanisolvens SD CC 1b</name>
    <dbReference type="NCBI Taxonomy" id="702447"/>
    <lineage>
        <taxon>Bacteria</taxon>
        <taxon>Pseudomonadati</taxon>
        <taxon>Bacteroidota</taxon>
        <taxon>Bacteroidia</taxon>
        <taxon>Bacteroidales</taxon>
        <taxon>Bacteroidaceae</taxon>
        <taxon>Bacteroides</taxon>
    </lineage>
</organism>
<sequence length="355" mass="39209">MKRLHFIILCLSLIILFMNTSCLRKKEKRIEVQWENSLLLPGCAGMPENVGLAGAYSGIVEGKLLVLGGANFPDKYPWEGGTKTWWSTLYSYDLQTGKWTVYDDFLDRPLAYGVSISLPEGLLCIGGCDRTQCSDNVFLIKKEEDSFVIDSVSYPSLPVPLANATGAMGDNCIYIAGGQETMVNEQSTHHFYMLDLMHKERGWQEMPDWNGPSLSYAVGVAQGERFYLFSGRSYAPDEAMVEHTEGYVFEPGIGKWSKMIGSFPVMAGTGIPYGEDKILLFGGVEEILPTSSEHPGFSRKLRVVSTSTNSLVDSLECPYRIPVTTNVVSVGNQVFIVSGEVQPGIRTPFILKGSF</sequence>
<dbReference type="EMBL" id="CBXG010000029">
    <property type="protein sequence ID" value="CDM04983.1"/>
    <property type="molecule type" value="Genomic_DNA"/>
</dbReference>
<protein>
    <submittedName>
        <fullName evidence="3">Sialic acid-induced transmembrane protein YjhT(NanM), possible mutarotase</fullName>
    </submittedName>
</protein>
<reference evidence="3 4" key="1">
    <citation type="submission" date="2013-12" db="EMBL/GenBank/DDBJ databases">
        <title>Improved hybrid genome assemblies of Bacteroides xylanisolvens SD CC 1b and Bacteroides xylanisolvens SD CC 2a using Illumina and 454 Sequencing.</title>
        <authorList>
            <person name="Ramaraj T."/>
            <person name="Sundararajan A."/>
            <person name="Mudge J."/>
            <person name="Schilkey F.D."/>
            <person name="Delvecchio V."/>
            <person name="Donlon M."/>
            <person name="Ziemer C."/>
        </authorList>
    </citation>
    <scope>NUCLEOTIDE SEQUENCE [LARGE SCALE GENOMIC DNA]</scope>
</reference>
<dbReference type="Pfam" id="PF24996">
    <property type="entry name" value="NANM"/>
    <property type="match status" value="2"/>
</dbReference>
<dbReference type="InterPro" id="IPR056734">
    <property type="entry name" value="NANM"/>
</dbReference>
<dbReference type="AlphaFoldDB" id="D4VR61"/>
<evidence type="ECO:0000256" key="2">
    <source>
        <dbReference type="ARBA" id="ARBA00022737"/>
    </source>
</evidence>
<evidence type="ECO:0000256" key="1">
    <source>
        <dbReference type="ARBA" id="ARBA00022441"/>
    </source>
</evidence>
<comment type="caution">
    <text evidence="3">The sequence shown here is derived from an EMBL/GenBank/DDBJ whole genome shotgun (WGS) entry which is preliminary data.</text>
</comment>
<dbReference type="Gene3D" id="2.120.10.80">
    <property type="entry name" value="Kelch-type beta propeller"/>
    <property type="match status" value="2"/>
</dbReference>
<dbReference type="PANTHER" id="PTHR45632">
    <property type="entry name" value="LD33804P"/>
    <property type="match status" value="1"/>
</dbReference>
<keyword evidence="3" id="KW-0812">Transmembrane</keyword>
<gene>
    <name evidence="3" type="ORF">BN890_25690</name>
</gene>
<evidence type="ECO:0000313" key="4">
    <source>
        <dbReference type="Proteomes" id="UP000019380"/>
    </source>
</evidence>
<proteinExistence type="predicted"/>
<keyword evidence="3" id="KW-0472">Membrane</keyword>
<name>D4VR61_9BACE</name>
<dbReference type="Proteomes" id="UP000019380">
    <property type="component" value="Unassembled WGS sequence"/>
</dbReference>
<evidence type="ECO:0000313" key="3">
    <source>
        <dbReference type="EMBL" id="CDM04983.1"/>
    </source>
</evidence>
<accession>D4VR61</accession>
<keyword evidence="1" id="KW-0880">Kelch repeat</keyword>
<dbReference type="SUPFAM" id="SSF117281">
    <property type="entry name" value="Kelch motif"/>
    <property type="match status" value="1"/>
</dbReference>